<dbReference type="GO" id="GO:0003676">
    <property type="term" value="F:nucleic acid binding"/>
    <property type="evidence" value="ECO:0007669"/>
    <property type="project" value="InterPro"/>
</dbReference>
<proteinExistence type="predicted"/>
<name>A0A4Y2LW95_ARAVE</name>
<reference evidence="1 2" key="1">
    <citation type="journal article" date="2019" name="Sci. Rep.">
        <title>Orb-weaving spider Araneus ventricosus genome elucidates the spidroin gene catalogue.</title>
        <authorList>
            <person name="Kono N."/>
            <person name="Nakamura H."/>
            <person name="Ohtoshi R."/>
            <person name="Moran D.A.P."/>
            <person name="Shinohara A."/>
            <person name="Yoshida Y."/>
            <person name="Fujiwara M."/>
            <person name="Mori M."/>
            <person name="Tomita M."/>
            <person name="Arakawa K."/>
        </authorList>
    </citation>
    <scope>NUCLEOTIDE SEQUENCE [LARGE SCALE GENOMIC DNA]</scope>
</reference>
<keyword evidence="2" id="KW-1185">Reference proteome</keyword>
<dbReference type="SUPFAM" id="SSF53098">
    <property type="entry name" value="Ribonuclease H-like"/>
    <property type="match status" value="1"/>
</dbReference>
<dbReference type="InterPro" id="IPR012337">
    <property type="entry name" value="RNaseH-like_sf"/>
</dbReference>
<gene>
    <name evidence="1" type="ORF">AVEN_95677_1</name>
</gene>
<accession>A0A4Y2LW95</accession>
<organism evidence="1 2">
    <name type="scientific">Araneus ventricosus</name>
    <name type="common">Orbweaver spider</name>
    <name type="synonym">Epeira ventricosa</name>
    <dbReference type="NCBI Taxonomy" id="182803"/>
    <lineage>
        <taxon>Eukaryota</taxon>
        <taxon>Metazoa</taxon>
        <taxon>Ecdysozoa</taxon>
        <taxon>Arthropoda</taxon>
        <taxon>Chelicerata</taxon>
        <taxon>Arachnida</taxon>
        <taxon>Araneae</taxon>
        <taxon>Araneomorphae</taxon>
        <taxon>Entelegynae</taxon>
        <taxon>Araneoidea</taxon>
        <taxon>Araneidae</taxon>
        <taxon>Araneus</taxon>
    </lineage>
</organism>
<comment type="caution">
    <text evidence="1">The sequence shown here is derived from an EMBL/GenBank/DDBJ whole genome shotgun (WGS) entry which is preliminary data.</text>
</comment>
<sequence length="99" mass="11028">MLVLKAASEWANTANEEVNIWSDSESSLQALKSFYVKSKSTQEAQMTLLENARSRFGWVKARIGIIGNEITDTFETETTTDGILASLPFPKKKKLKEAS</sequence>
<dbReference type="InterPro" id="IPR036397">
    <property type="entry name" value="RNaseH_sf"/>
</dbReference>
<dbReference type="Gene3D" id="3.30.420.10">
    <property type="entry name" value="Ribonuclease H-like superfamily/Ribonuclease H"/>
    <property type="match status" value="1"/>
</dbReference>
<dbReference type="Proteomes" id="UP000499080">
    <property type="component" value="Unassembled WGS sequence"/>
</dbReference>
<dbReference type="AlphaFoldDB" id="A0A4Y2LW95"/>
<evidence type="ECO:0000313" key="1">
    <source>
        <dbReference type="EMBL" id="GBN17796.1"/>
    </source>
</evidence>
<dbReference type="EMBL" id="BGPR01006298">
    <property type="protein sequence ID" value="GBN17796.1"/>
    <property type="molecule type" value="Genomic_DNA"/>
</dbReference>
<evidence type="ECO:0000313" key="2">
    <source>
        <dbReference type="Proteomes" id="UP000499080"/>
    </source>
</evidence>
<protein>
    <submittedName>
        <fullName evidence="1">Uncharacterized protein</fullName>
    </submittedName>
</protein>
<dbReference type="OrthoDB" id="6437659at2759"/>